<comment type="caution">
    <text evidence="3">The sequence shown here is derived from an EMBL/GenBank/DDBJ whole genome shotgun (WGS) entry which is preliminary data.</text>
</comment>
<dbReference type="AlphaFoldDB" id="A0A921MRG8"/>
<dbReference type="InterPro" id="IPR025970">
    <property type="entry name" value="SusE"/>
</dbReference>
<dbReference type="PROSITE" id="PS51257">
    <property type="entry name" value="PROKAR_LIPOPROTEIN"/>
    <property type="match status" value="1"/>
</dbReference>
<dbReference type="Gene3D" id="2.60.40.3620">
    <property type="match status" value="2"/>
</dbReference>
<organism evidence="3 4">
    <name type="scientific">Barnesiella viscericola</name>
    <dbReference type="NCBI Taxonomy" id="397865"/>
    <lineage>
        <taxon>Bacteria</taxon>
        <taxon>Pseudomonadati</taxon>
        <taxon>Bacteroidota</taxon>
        <taxon>Bacteroidia</taxon>
        <taxon>Bacteroidales</taxon>
        <taxon>Barnesiellaceae</taxon>
        <taxon>Barnesiella</taxon>
    </lineage>
</organism>
<dbReference type="Pfam" id="PF14292">
    <property type="entry name" value="SusE"/>
    <property type="match status" value="1"/>
</dbReference>
<sequence length="369" mass="39480">MKLFKNIALFAAVALLAGCETEIDTPQLNAPADFVAPVMSDCGNVVVNADNSDDENVIFSWTPADFGQPVQILYSVYLTLGEKEGLLGTTNGTSLAVKKGDLNGVVINSLGVTKNDKAEGVTAYVSAQIASAAYAEVVKSPLSNPFSVQTYAAPLKWLFLCGEFNKWTIDQASQFWETGGGTNTYECMVDLSIPSDCTPTDGENSYFKVTVARSWSDANWGYSALQSNWTNVENNDNNLNLPITETNIYALSVNTVAMSITQTPIGKTLGLAGDFSGWADGADAPLVYDWTDNTWKTAPLELEGGKELKVRADGAWTTNWGGDGSTSTDVPGGFVLAAGGDNLKVPESGTFVVVLHANRTPYVLEFQKQ</sequence>
<name>A0A921MRG8_9BACT</name>
<reference evidence="3" key="2">
    <citation type="submission" date="2021-09" db="EMBL/GenBank/DDBJ databases">
        <authorList>
            <person name="Gilroy R."/>
        </authorList>
    </citation>
    <scope>NUCLEOTIDE SEQUENCE</scope>
    <source>
        <strain evidence="3">CHK121-7720</strain>
    </source>
</reference>
<dbReference type="Proteomes" id="UP000757103">
    <property type="component" value="Unassembled WGS sequence"/>
</dbReference>
<proteinExistence type="predicted"/>
<accession>A0A921MRG8</accession>
<feature type="signal peptide" evidence="1">
    <location>
        <begin position="1"/>
        <end position="17"/>
    </location>
</feature>
<evidence type="ECO:0000256" key="1">
    <source>
        <dbReference type="SAM" id="SignalP"/>
    </source>
</evidence>
<gene>
    <name evidence="3" type="ORF">K8U91_08430</name>
</gene>
<dbReference type="RefSeq" id="WP_087407777.1">
    <property type="nucleotide sequence ID" value="NZ_CALUJX010000004.1"/>
</dbReference>
<dbReference type="EMBL" id="DYUD01000024">
    <property type="protein sequence ID" value="HJG89478.1"/>
    <property type="molecule type" value="Genomic_DNA"/>
</dbReference>
<evidence type="ECO:0000313" key="4">
    <source>
        <dbReference type="Proteomes" id="UP000757103"/>
    </source>
</evidence>
<evidence type="ECO:0000313" key="3">
    <source>
        <dbReference type="EMBL" id="HJG89478.1"/>
    </source>
</evidence>
<reference evidence="3" key="1">
    <citation type="journal article" date="2021" name="PeerJ">
        <title>Extensive microbial diversity within the chicken gut microbiome revealed by metagenomics and culture.</title>
        <authorList>
            <person name="Gilroy R."/>
            <person name="Ravi A."/>
            <person name="Getino M."/>
            <person name="Pursley I."/>
            <person name="Horton D.L."/>
            <person name="Alikhan N.F."/>
            <person name="Baker D."/>
            <person name="Gharbi K."/>
            <person name="Hall N."/>
            <person name="Watson M."/>
            <person name="Adriaenssens E.M."/>
            <person name="Foster-Nyarko E."/>
            <person name="Jarju S."/>
            <person name="Secka A."/>
            <person name="Antonio M."/>
            <person name="Oren A."/>
            <person name="Chaudhuri R.R."/>
            <person name="La Ragione R."/>
            <person name="Hildebrand F."/>
            <person name="Pallen M.J."/>
        </authorList>
    </citation>
    <scope>NUCLEOTIDE SEQUENCE</scope>
    <source>
        <strain evidence="3">CHK121-7720</strain>
    </source>
</reference>
<evidence type="ECO:0000259" key="2">
    <source>
        <dbReference type="Pfam" id="PF14292"/>
    </source>
</evidence>
<keyword evidence="1" id="KW-0732">Signal</keyword>
<protein>
    <submittedName>
        <fullName evidence="3">SusE domain-containing protein</fullName>
    </submittedName>
</protein>
<feature type="domain" description="SusE outer membrane protein" evidence="2">
    <location>
        <begin position="26"/>
        <end position="118"/>
    </location>
</feature>
<feature type="chain" id="PRO_5036884049" evidence="1">
    <location>
        <begin position="18"/>
        <end position="369"/>
    </location>
</feature>